<proteinExistence type="inferred from homology"/>
<evidence type="ECO:0000256" key="10">
    <source>
        <dbReference type="ARBA" id="ARBA00052511"/>
    </source>
</evidence>
<comment type="catalytic activity">
    <reaction evidence="9">
        <text>2-methylpropanal + hydrogen cyanide = (2S)-2-hydroxy-3-methylbutanenitrile</text>
        <dbReference type="Rhea" id="RHEA:77403"/>
        <dbReference type="ChEBI" id="CHEBI:18407"/>
        <dbReference type="ChEBI" id="CHEBI:48943"/>
        <dbReference type="ChEBI" id="CHEBI:197354"/>
    </reaction>
</comment>
<dbReference type="EMBL" id="JAZDWU010000009">
    <property type="protein sequence ID" value="KAK9990544.1"/>
    <property type="molecule type" value="Genomic_DNA"/>
</dbReference>
<reference evidence="22 23" key="1">
    <citation type="submission" date="2024-01" db="EMBL/GenBank/DDBJ databases">
        <title>A telomere-to-telomere, gap-free genome of sweet tea (Lithocarpus litseifolius).</title>
        <authorList>
            <person name="Zhou J."/>
        </authorList>
    </citation>
    <scope>NUCLEOTIDE SEQUENCE [LARGE SCALE GENOMIC DNA]</scope>
    <source>
        <strain evidence="22">Zhou-2022a</strain>
        <tissue evidence="22">Leaf</tissue>
    </source>
</reference>
<evidence type="ECO:0000313" key="23">
    <source>
        <dbReference type="Proteomes" id="UP001459277"/>
    </source>
</evidence>
<dbReference type="InterPro" id="IPR045889">
    <property type="entry name" value="MES/HNL"/>
</dbReference>
<evidence type="ECO:0000256" key="13">
    <source>
        <dbReference type="ARBA" id="ARBA00052826"/>
    </source>
</evidence>
<evidence type="ECO:0000256" key="18">
    <source>
        <dbReference type="ARBA" id="ARBA00078291"/>
    </source>
</evidence>
<evidence type="ECO:0000256" key="15">
    <source>
        <dbReference type="ARBA" id="ARBA00066572"/>
    </source>
</evidence>
<evidence type="ECO:0000256" key="1">
    <source>
        <dbReference type="ARBA" id="ARBA00050104"/>
    </source>
</evidence>
<evidence type="ECO:0000256" key="7">
    <source>
        <dbReference type="ARBA" id="ARBA00051735"/>
    </source>
</evidence>
<accession>A0AAW2C0P0</accession>
<evidence type="ECO:0000259" key="20">
    <source>
        <dbReference type="Pfam" id="PF00561"/>
    </source>
</evidence>
<evidence type="ECO:0000313" key="22">
    <source>
        <dbReference type="EMBL" id="KAK9990544.1"/>
    </source>
</evidence>
<comment type="catalytic activity">
    <reaction evidence="2">
        <text>a monosubstituted aliphatic (S)-hydroxynitrile = an aldehyde + hydrogen cyanide</text>
        <dbReference type="Rhea" id="RHEA:56588"/>
        <dbReference type="ChEBI" id="CHEBI:17478"/>
        <dbReference type="ChEBI" id="CHEBI:18407"/>
        <dbReference type="ChEBI" id="CHEBI:140596"/>
        <dbReference type="EC" id="4.1.2.47"/>
    </reaction>
</comment>
<dbReference type="GO" id="GO:0080032">
    <property type="term" value="F:methyl jasmonate esterase activity"/>
    <property type="evidence" value="ECO:0007669"/>
    <property type="project" value="TreeGrafter"/>
</dbReference>
<evidence type="ECO:0000256" key="4">
    <source>
        <dbReference type="ARBA" id="ARBA00050358"/>
    </source>
</evidence>
<evidence type="ECO:0000256" key="11">
    <source>
        <dbReference type="ARBA" id="ARBA00052600"/>
    </source>
</evidence>
<comment type="caution">
    <text evidence="22">The sequence shown here is derived from an EMBL/GenBank/DDBJ whole genome shotgun (WGS) entry which is preliminary data.</text>
</comment>
<comment type="catalytic activity">
    <reaction evidence="1">
        <text>4-methoxybenzaldehyde + hydrogen cyanide = (2S)-2-hydroxy-2-(4-methoxyphenyl)acetonitrile</text>
        <dbReference type="Rhea" id="RHEA:77447"/>
        <dbReference type="ChEBI" id="CHEBI:18407"/>
        <dbReference type="ChEBI" id="CHEBI:28235"/>
        <dbReference type="ChEBI" id="CHEBI:197328"/>
    </reaction>
</comment>
<dbReference type="EC" id="4.1.2.47" evidence="15"/>
<dbReference type="FunFam" id="3.40.50.1820:FF:000051">
    <property type="entry name" value="(S)-hydroxynitrile lyase"/>
    <property type="match status" value="1"/>
</dbReference>
<dbReference type="Pfam" id="PF00561">
    <property type="entry name" value="Abhydrolase_1"/>
    <property type="match status" value="1"/>
</dbReference>
<evidence type="ECO:0000256" key="12">
    <source>
        <dbReference type="ARBA" id="ARBA00052609"/>
    </source>
</evidence>
<comment type="catalytic activity">
    <reaction evidence="3">
        <text>2-hydroxy-2-methylpropanenitrile = acetone + hydrogen cyanide</text>
        <dbReference type="Rhea" id="RHEA:11932"/>
        <dbReference type="ChEBI" id="CHEBI:15347"/>
        <dbReference type="ChEBI" id="CHEBI:15348"/>
        <dbReference type="ChEBI" id="CHEBI:18407"/>
    </reaction>
    <physiologicalReaction direction="left-to-right" evidence="3">
        <dbReference type="Rhea" id="RHEA:11933"/>
    </physiologicalReaction>
</comment>
<comment type="catalytic activity">
    <reaction evidence="13">
        <text>an aromatic (S)-hydroxynitrile = an aromatic aldehyde + hydrogen cyanide</text>
        <dbReference type="Rhea" id="RHEA:54660"/>
        <dbReference type="ChEBI" id="CHEBI:18407"/>
        <dbReference type="ChEBI" id="CHEBI:33855"/>
        <dbReference type="ChEBI" id="CHEBI:138306"/>
        <dbReference type="EC" id="4.1.2.47"/>
    </reaction>
</comment>
<feature type="domain" description="AB hydrolase-1" evidence="20">
    <location>
        <begin position="7"/>
        <end position="107"/>
    </location>
</feature>
<keyword evidence="23" id="KW-1185">Reference proteome</keyword>
<dbReference type="GO" id="GO:0047606">
    <property type="term" value="F:(S)-hydroxynitrile lyase activity"/>
    <property type="evidence" value="ECO:0007669"/>
    <property type="project" value="UniProtKB-EC"/>
</dbReference>
<dbReference type="GO" id="GO:0080030">
    <property type="term" value="F:methyl indole-3-acetate esterase activity"/>
    <property type="evidence" value="ECO:0007669"/>
    <property type="project" value="TreeGrafter"/>
</dbReference>
<protein>
    <recommendedName>
        <fullName evidence="16">(S)-hydroxynitrile lyase</fullName>
        <ecNumber evidence="15">4.1.2.47</ecNumber>
    </recommendedName>
    <alternativeName>
        <fullName evidence="17">2-hydroxy-2-methylpropanenitrile lyase</fullName>
    </alternativeName>
    <alternativeName>
        <fullName evidence="18">Acetone cyanohydrin lyase</fullName>
    </alternativeName>
    <alternativeName>
        <fullName evidence="19">Hydroxynitrile lyase</fullName>
    </alternativeName>
</protein>
<dbReference type="Proteomes" id="UP001459277">
    <property type="component" value="Unassembled WGS sequence"/>
</dbReference>
<dbReference type="InterPro" id="IPR000073">
    <property type="entry name" value="AB_hydrolase_1"/>
</dbReference>
<evidence type="ECO:0000256" key="5">
    <source>
        <dbReference type="ARBA" id="ARBA00050608"/>
    </source>
</evidence>
<dbReference type="Pfam" id="PF12697">
    <property type="entry name" value="Abhydrolase_6"/>
    <property type="match status" value="1"/>
</dbReference>
<dbReference type="GO" id="GO:0009696">
    <property type="term" value="P:salicylic acid metabolic process"/>
    <property type="evidence" value="ECO:0007669"/>
    <property type="project" value="TreeGrafter"/>
</dbReference>
<comment type="catalytic activity">
    <reaction evidence="12">
        <text>cyclohexanecarbaldehyde + hydrogen cyanide = (2S)-2-cyclohexyl-2-hydroxyacetonitrile</text>
        <dbReference type="Rhea" id="RHEA:77423"/>
        <dbReference type="ChEBI" id="CHEBI:18407"/>
        <dbReference type="ChEBI" id="CHEBI:197359"/>
        <dbReference type="ChEBI" id="CHEBI:197360"/>
    </reaction>
</comment>
<name>A0AAW2C0P0_9ROSI</name>
<evidence type="ECO:0000256" key="2">
    <source>
        <dbReference type="ARBA" id="ARBA00050241"/>
    </source>
</evidence>
<comment type="catalytic activity">
    <reaction evidence="6">
        <text>butan-2-one + hydrogen cyanide = 2-hydroxy-2-methylbutanenitrile</text>
        <dbReference type="Rhea" id="RHEA:77467"/>
        <dbReference type="ChEBI" id="CHEBI:18407"/>
        <dbReference type="ChEBI" id="CHEBI:28398"/>
        <dbReference type="ChEBI" id="CHEBI:60954"/>
    </reaction>
    <physiologicalReaction direction="right-to-left" evidence="6">
        <dbReference type="Rhea" id="RHEA:77469"/>
    </physiologicalReaction>
</comment>
<comment type="catalytic activity">
    <reaction evidence="4">
        <text>benzaldehyde + hydrogen cyanide = (S)-mandelonitrile</text>
        <dbReference type="Rhea" id="RHEA:77427"/>
        <dbReference type="ChEBI" id="CHEBI:17169"/>
        <dbReference type="ChEBI" id="CHEBI:18407"/>
        <dbReference type="ChEBI" id="CHEBI:36941"/>
    </reaction>
</comment>
<dbReference type="PANTHER" id="PTHR10992">
    <property type="entry name" value="METHYLESTERASE FAMILY MEMBER"/>
    <property type="match status" value="1"/>
</dbReference>
<organism evidence="22 23">
    <name type="scientific">Lithocarpus litseifolius</name>
    <dbReference type="NCBI Taxonomy" id="425828"/>
    <lineage>
        <taxon>Eukaryota</taxon>
        <taxon>Viridiplantae</taxon>
        <taxon>Streptophyta</taxon>
        <taxon>Embryophyta</taxon>
        <taxon>Tracheophyta</taxon>
        <taxon>Spermatophyta</taxon>
        <taxon>Magnoliopsida</taxon>
        <taxon>eudicotyledons</taxon>
        <taxon>Gunneridae</taxon>
        <taxon>Pentapetalae</taxon>
        <taxon>rosids</taxon>
        <taxon>fabids</taxon>
        <taxon>Fagales</taxon>
        <taxon>Fagaceae</taxon>
        <taxon>Lithocarpus</taxon>
    </lineage>
</organism>
<dbReference type="SUPFAM" id="SSF53474">
    <property type="entry name" value="alpha/beta-Hydrolases"/>
    <property type="match status" value="2"/>
</dbReference>
<evidence type="ECO:0000256" key="16">
    <source>
        <dbReference type="ARBA" id="ARBA00069221"/>
    </source>
</evidence>
<dbReference type="InterPro" id="IPR029058">
    <property type="entry name" value="AB_hydrolase_fold"/>
</dbReference>
<comment type="catalytic activity">
    <reaction evidence="8">
        <text>acrolein + hydrogen cyanide = (2S)-2-hydroxybut-3-enenitrile</text>
        <dbReference type="Rhea" id="RHEA:77411"/>
        <dbReference type="ChEBI" id="CHEBI:15368"/>
        <dbReference type="ChEBI" id="CHEBI:18407"/>
        <dbReference type="ChEBI" id="CHEBI:197356"/>
    </reaction>
</comment>
<dbReference type="GO" id="GO:0080031">
    <property type="term" value="F:methyl salicylate esterase activity"/>
    <property type="evidence" value="ECO:0007669"/>
    <property type="project" value="TreeGrafter"/>
</dbReference>
<sequence length="391" mass="43646">MEKKERHFVLVHGACHGAWSWYKVATLLKSAGHKVTALDLAASGIHPKQAHEIRSLSDYLEPLMEFMASLPADERVILVGHSFGGACISVTMEKFPEKVSVAVYATAHMFGPDLNFSAVSDESHAQHKVEMEKRERHFVLVHGACHGAWNWYKVVTLLKSAGHKVTALDLAASGIHPKQAHELRSLSDYLEPLMEFMASLPAEERVILVGHSFGGACISVAMEKFPEKISVAVYATALMPGPDLDFLALNEQKSQRLDPLKDAQFTFDQGPNNPPTSLLFGYNIMATKLYQLSPLEDLTLAMSLVRPFRLYGDDALMSKESELTKEKYGSVCRVYIVCDQDNIIKEDFQRWMIENNPADEVKVITGSDHMVMFSKPKELCSCLQEIAKKYS</sequence>
<evidence type="ECO:0000256" key="17">
    <source>
        <dbReference type="ARBA" id="ARBA00076040"/>
    </source>
</evidence>
<dbReference type="GO" id="GO:0009694">
    <property type="term" value="P:jasmonic acid metabolic process"/>
    <property type="evidence" value="ECO:0007669"/>
    <property type="project" value="TreeGrafter"/>
</dbReference>
<dbReference type="PANTHER" id="PTHR10992:SF1066">
    <property type="entry name" value="METHYL JASMONATE ESTERASE 1"/>
    <property type="match status" value="1"/>
</dbReference>
<feature type="domain" description="AB hydrolase-1" evidence="21">
    <location>
        <begin position="138"/>
        <end position="379"/>
    </location>
</feature>
<evidence type="ECO:0000256" key="9">
    <source>
        <dbReference type="ARBA" id="ARBA00052033"/>
    </source>
</evidence>
<evidence type="ECO:0000256" key="19">
    <source>
        <dbReference type="ARBA" id="ARBA00079794"/>
    </source>
</evidence>
<evidence type="ECO:0000256" key="6">
    <source>
        <dbReference type="ARBA" id="ARBA00051647"/>
    </source>
</evidence>
<evidence type="ECO:0000259" key="21">
    <source>
        <dbReference type="Pfam" id="PF12697"/>
    </source>
</evidence>
<evidence type="ECO:0000256" key="14">
    <source>
        <dbReference type="ARBA" id="ARBA00060885"/>
    </source>
</evidence>
<comment type="catalytic activity">
    <reaction evidence="10">
        <text>3-formylthiophene + hydrogen cyanide = (2S)-2-hydroxy-2-(thiophen-3-yl)acetonitrile</text>
        <dbReference type="Rhea" id="RHEA:77459"/>
        <dbReference type="ChEBI" id="CHEBI:18407"/>
        <dbReference type="ChEBI" id="CHEBI:87611"/>
        <dbReference type="ChEBI" id="CHEBI:197333"/>
    </reaction>
</comment>
<comment type="catalytic activity">
    <reaction evidence="7">
        <text>a disubstituted aliphatic (S)-hydroxynitrile = a ketone + hydrogen cyanide</text>
        <dbReference type="Rhea" id="RHEA:56592"/>
        <dbReference type="ChEBI" id="CHEBI:17087"/>
        <dbReference type="ChEBI" id="CHEBI:18407"/>
        <dbReference type="ChEBI" id="CHEBI:140597"/>
        <dbReference type="EC" id="4.1.2.47"/>
    </reaction>
</comment>
<evidence type="ECO:0000256" key="3">
    <source>
        <dbReference type="ARBA" id="ARBA00050262"/>
    </source>
</evidence>
<comment type="catalytic activity">
    <reaction evidence="5">
        <text>formylthiophene + hydrogen cyanide = (2R)-2-hydroxy-2-(thiophen-2-yl)acetonitrile</text>
        <dbReference type="Rhea" id="RHEA:77455"/>
        <dbReference type="ChEBI" id="CHEBI:18407"/>
        <dbReference type="ChEBI" id="CHEBI:87301"/>
        <dbReference type="ChEBI" id="CHEBI:197332"/>
    </reaction>
</comment>
<dbReference type="Gene3D" id="3.40.50.1820">
    <property type="entry name" value="alpha/beta hydrolase"/>
    <property type="match status" value="2"/>
</dbReference>
<evidence type="ECO:0000256" key="8">
    <source>
        <dbReference type="ARBA" id="ARBA00051977"/>
    </source>
</evidence>
<comment type="catalytic activity">
    <reaction evidence="11">
        <text>2,2-dimethylpropanal + hydrogen cyanide = (2S)-2-hydroxy-3,3-dimethylbutanenitrile</text>
        <dbReference type="Rhea" id="RHEA:77407"/>
        <dbReference type="ChEBI" id="CHEBI:18407"/>
        <dbReference type="ChEBI" id="CHEBI:141557"/>
        <dbReference type="ChEBI" id="CHEBI:197355"/>
    </reaction>
</comment>
<gene>
    <name evidence="22" type="ORF">SO802_025529</name>
</gene>
<dbReference type="AlphaFoldDB" id="A0AAW2C0P0"/>
<comment type="similarity">
    <text evidence="14">Belongs to the AB hydrolase superfamily. Hydroxynitrile lyase family.</text>
</comment>